<accession>A0A9P6WNJ3</accession>
<dbReference type="Proteomes" id="UP000697127">
    <property type="component" value="Unassembled WGS sequence"/>
</dbReference>
<feature type="compositionally biased region" description="Low complexity" evidence="1">
    <location>
        <begin position="20"/>
        <end position="46"/>
    </location>
</feature>
<proteinExistence type="predicted"/>
<keyword evidence="3" id="KW-1185">Reference proteome</keyword>
<gene>
    <name evidence="2" type="ORF">C6P40_003086</name>
</gene>
<protein>
    <submittedName>
        <fullName evidence="2">Uncharacterized protein</fullName>
    </submittedName>
</protein>
<feature type="region of interest" description="Disordered" evidence="1">
    <location>
        <begin position="61"/>
        <end position="86"/>
    </location>
</feature>
<sequence>MLKTSLFKRVIYTNKINYSTSPSSTSNSFVSSDNSNNNTSNPPSFFHNEENLPKKLEEINSLNNLPPKSHFNSATTTATSNTSNSDSIPLVSAPKALFSNISLPIPHSQPLSLPTSSANVTTEGITSTTSSSPPASSSVDTSNYFRSYKDFCMGMAYLGIGTGVIFFIFDQHERLDESELQMTMMKKKQKELVVQMQNYKNKLSKIAVENAKKNVMLQGKMQMHIALLREQLLDIGIDPVTIDIAIDKFEQEVKIDIASNTVELWVPGESKLKSLIPDPHEYTKKK</sequence>
<evidence type="ECO:0000313" key="2">
    <source>
        <dbReference type="EMBL" id="KAG0690372.1"/>
    </source>
</evidence>
<dbReference type="EMBL" id="PUHW01000034">
    <property type="protein sequence ID" value="KAG0690372.1"/>
    <property type="molecule type" value="Genomic_DNA"/>
</dbReference>
<feature type="region of interest" description="Disordered" evidence="1">
    <location>
        <begin position="114"/>
        <end position="139"/>
    </location>
</feature>
<reference evidence="2" key="1">
    <citation type="submission" date="2020-11" db="EMBL/GenBank/DDBJ databases">
        <title>Kefir isolates.</title>
        <authorList>
            <person name="Marcisauskas S."/>
            <person name="Kim Y."/>
            <person name="Blasche S."/>
        </authorList>
    </citation>
    <scope>NUCLEOTIDE SEQUENCE</scope>
    <source>
        <strain evidence="2">Olga-1</strain>
    </source>
</reference>
<feature type="compositionally biased region" description="Low complexity" evidence="1">
    <location>
        <begin position="72"/>
        <end position="86"/>
    </location>
</feature>
<feature type="region of interest" description="Disordered" evidence="1">
    <location>
        <begin position="20"/>
        <end position="49"/>
    </location>
</feature>
<name>A0A9P6WNJ3_9ASCO</name>
<evidence type="ECO:0000256" key="1">
    <source>
        <dbReference type="SAM" id="MobiDB-lite"/>
    </source>
</evidence>
<comment type="caution">
    <text evidence="2">The sequence shown here is derived from an EMBL/GenBank/DDBJ whole genome shotgun (WGS) entry which is preliminary data.</text>
</comment>
<feature type="compositionally biased region" description="Low complexity" evidence="1">
    <location>
        <begin position="121"/>
        <end position="139"/>
    </location>
</feature>
<evidence type="ECO:0000313" key="3">
    <source>
        <dbReference type="Proteomes" id="UP000697127"/>
    </source>
</evidence>
<dbReference type="AlphaFoldDB" id="A0A9P6WNJ3"/>
<organism evidence="2 3">
    <name type="scientific">Pichia californica</name>
    <dbReference type="NCBI Taxonomy" id="460514"/>
    <lineage>
        <taxon>Eukaryota</taxon>
        <taxon>Fungi</taxon>
        <taxon>Dikarya</taxon>
        <taxon>Ascomycota</taxon>
        <taxon>Saccharomycotina</taxon>
        <taxon>Pichiomycetes</taxon>
        <taxon>Pichiales</taxon>
        <taxon>Pichiaceae</taxon>
        <taxon>Pichia</taxon>
    </lineage>
</organism>